<evidence type="ECO:0000313" key="2">
    <source>
        <dbReference type="EMBL" id="NKY37162.1"/>
    </source>
</evidence>
<name>A0A846XMD7_9NOCA</name>
<organism evidence="2 3">
    <name type="scientific">Nocardia speluncae</name>
    <dbReference type="NCBI Taxonomy" id="419477"/>
    <lineage>
        <taxon>Bacteria</taxon>
        <taxon>Bacillati</taxon>
        <taxon>Actinomycetota</taxon>
        <taxon>Actinomycetes</taxon>
        <taxon>Mycobacteriales</taxon>
        <taxon>Nocardiaceae</taxon>
        <taxon>Nocardia</taxon>
    </lineage>
</organism>
<evidence type="ECO:0000313" key="3">
    <source>
        <dbReference type="Proteomes" id="UP000565715"/>
    </source>
</evidence>
<dbReference type="EMBL" id="JAAXOO010000008">
    <property type="protein sequence ID" value="NKY37162.1"/>
    <property type="molecule type" value="Genomic_DNA"/>
</dbReference>
<dbReference type="AlphaFoldDB" id="A0A846XMD7"/>
<reference evidence="2 3" key="1">
    <citation type="submission" date="2020-04" db="EMBL/GenBank/DDBJ databases">
        <title>MicrobeNet Type strains.</title>
        <authorList>
            <person name="Nicholson A.C."/>
        </authorList>
    </citation>
    <scope>NUCLEOTIDE SEQUENCE [LARGE SCALE GENOMIC DNA]</scope>
    <source>
        <strain evidence="2 3">DSM 45078</strain>
    </source>
</reference>
<protein>
    <submittedName>
        <fullName evidence="2">Uncharacterized protein</fullName>
    </submittedName>
</protein>
<keyword evidence="1" id="KW-1133">Transmembrane helix</keyword>
<evidence type="ECO:0000256" key="1">
    <source>
        <dbReference type="SAM" id="Phobius"/>
    </source>
</evidence>
<accession>A0A846XMD7</accession>
<dbReference type="RefSeq" id="WP_157112742.1">
    <property type="nucleotide sequence ID" value="NZ_JAAXOO010000008.1"/>
</dbReference>
<dbReference type="Proteomes" id="UP000565715">
    <property type="component" value="Unassembled WGS sequence"/>
</dbReference>
<keyword evidence="1" id="KW-0472">Membrane</keyword>
<sequence length="141" mass="15004">MRRIGLPPNLVRVAVLIFAAAVLTLGLHDSRDPENAQSENLSFLHAVVAADERVGPVISESVISEPAGSGGQIVHCPDHCPRASAVRLRPGYLWYGVLLIAGLLIGGSCSLAWYARPRATRRTVTGAAGAELLLRLCVCLR</sequence>
<gene>
    <name evidence="2" type="ORF">HGA13_29430</name>
</gene>
<feature type="transmembrane region" description="Helical" evidence="1">
    <location>
        <begin position="9"/>
        <end position="28"/>
    </location>
</feature>
<comment type="caution">
    <text evidence="2">The sequence shown here is derived from an EMBL/GenBank/DDBJ whole genome shotgun (WGS) entry which is preliminary data.</text>
</comment>
<keyword evidence="3" id="KW-1185">Reference proteome</keyword>
<keyword evidence="1" id="KW-0812">Transmembrane</keyword>
<feature type="transmembrane region" description="Helical" evidence="1">
    <location>
        <begin position="92"/>
        <end position="114"/>
    </location>
</feature>
<proteinExistence type="predicted"/>